<name>A0AAN9FJZ8_CROPI</name>
<accession>A0AAN9FJZ8</accession>
<proteinExistence type="predicted"/>
<protein>
    <submittedName>
        <fullName evidence="1">Uncharacterized protein</fullName>
    </submittedName>
</protein>
<evidence type="ECO:0000313" key="1">
    <source>
        <dbReference type="EMBL" id="KAK7274273.1"/>
    </source>
</evidence>
<reference evidence="1 2" key="1">
    <citation type="submission" date="2024-01" db="EMBL/GenBank/DDBJ databases">
        <title>The genomes of 5 underutilized Papilionoideae crops provide insights into root nodulation and disease resistanc.</title>
        <authorList>
            <person name="Yuan L."/>
        </authorList>
    </citation>
    <scope>NUCLEOTIDE SEQUENCE [LARGE SCALE GENOMIC DNA]</scope>
    <source>
        <strain evidence="1">ZHUSHIDOU_FW_LH</strain>
        <tissue evidence="1">Leaf</tissue>
    </source>
</reference>
<dbReference type="InterPro" id="IPR012340">
    <property type="entry name" value="NA-bd_OB-fold"/>
</dbReference>
<evidence type="ECO:0000313" key="2">
    <source>
        <dbReference type="Proteomes" id="UP001372338"/>
    </source>
</evidence>
<organism evidence="1 2">
    <name type="scientific">Crotalaria pallida</name>
    <name type="common">Smooth rattlebox</name>
    <name type="synonym">Crotalaria striata</name>
    <dbReference type="NCBI Taxonomy" id="3830"/>
    <lineage>
        <taxon>Eukaryota</taxon>
        <taxon>Viridiplantae</taxon>
        <taxon>Streptophyta</taxon>
        <taxon>Embryophyta</taxon>
        <taxon>Tracheophyta</taxon>
        <taxon>Spermatophyta</taxon>
        <taxon>Magnoliopsida</taxon>
        <taxon>eudicotyledons</taxon>
        <taxon>Gunneridae</taxon>
        <taxon>Pentapetalae</taxon>
        <taxon>rosids</taxon>
        <taxon>fabids</taxon>
        <taxon>Fabales</taxon>
        <taxon>Fabaceae</taxon>
        <taxon>Papilionoideae</taxon>
        <taxon>50 kb inversion clade</taxon>
        <taxon>genistoids sensu lato</taxon>
        <taxon>core genistoids</taxon>
        <taxon>Crotalarieae</taxon>
        <taxon>Crotalaria</taxon>
    </lineage>
</organism>
<dbReference type="AlphaFoldDB" id="A0AAN9FJZ8"/>
<dbReference type="Gene3D" id="2.40.50.140">
    <property type="entry name" value="Nucleic acid-binding proteins"/>
    <property type="match status" value="1"/>
</dbReference>
<comment type="caution">
    <text evidence="1">The sequence shown here is derived from an EMBL/GenBank/DDBJ whole genome shotgun (WGS) entry which is preliminary data.</text>
</comment>
<keyword evidence="2" id="KW-1185">Reference proteome</keyword>
<gene>
    <name evidence="1" type="ORF">RIF29_15356</name>
</gene>
<dbReference type="EMBL" id="JAYWIO010000003">
    <property type="protein sequence ID" value="KAK7274273.1"/>
    <property type="molecule type" value="Genomic_DNA"/>
</dbReference>
<dbReference type="Proteomes" id="UP001372338">
    <property type="component" value="Unassembled WGS sequence"/>
</dbReference>
<sequence>MSSSQITIGTQSSSANALNNPDLRKSIIEIKNCHTPGRFSCVDTIQEIIEDHNWCYDGCDKCPNKVVDKENDEYGFPKILDTLLYKKFAFVVDVNQHFNIEKGMDNYNVVTIAANENLICEFEASQSTLEVNMH</sequence>